<feature type="non-terminal residue" evidence="7">
    <location>
        <position position="1"/>
    </location>
</feature>
<protein>
    <recommendedName>
        <fullName evidence="6">Cysteine-rich domain-containing protein</fullName>
    </recommendedName>
</protein>
<evidence type="ECO:0000259" key="6">
    <source>
        <dbReference type="Pfam" id="PF02754"/>
    </source>
</evidence>
<dbReference type="PANTHER" id="PTHR43255:SF1">
    <property type="entry name" value="IRON-SULFUR-BINDING OXIDOREDUCTASE FADF-RELATED"/>
    <property type="match status" value="1"/>
</dbReference>
<accession>X0VMS8</accession>
<keyword evidence="2" id="KW-0479">Metal-binding</keyword>
<keyword evidence="3" id="KW-0560">Oxidoreductase</keyword>
<dbReference type="GO" id="GO:0005886">
    <property type="term" value="C:plasma membrane"/>
    <property type="evidence" value="ECO:0007669"/>
    <property type="project" value="TreeGrafter"/>
</dbReference>
<evidence type="ECO:0000256" key="4">
    <source>
        <dbReference type="ARBA" id="ARBA00023004"/>
    </source>
</evidence>
<evidence type="ECO:0000256" key="1">
    <source>
        <dbReference type="ARBA" id="ARBA00022485"/>
    </source>
</evidence>
<evidence type="ECO:0000313" key="7">
    <source>
        <dbReference type="EMBL" id="GAG19694.1"/>
    </source>
</evidence>
<dbReference type="GO" id="GO:0051539">
    <property type="term" value="F:4 iron, 4 sulfur cluster binding"/>
    <property type="evidence" value="ECO:0007669"/>
    <property type="project" value="UniProtKB-KW"/>
</dbReference>
<evidence type="ECO:0000256" key="3">
    <source>
        <dbReference type="ARBA" id="ARBA00023002"/>
    </source>
</evidence>
<sequence>STQFLAGLIRDGKLKFSKEVKKRVAYHDPCYLGRHSGIYDEPREILSSIPGVELVELPNHHEDSICCGGGGGQVWMDTKPGERLGELRAQQALDVGAEVLALACPYCMLMFEGCLTQDVLDRLELRDITELVAEAM</sequence>
<dbReference type="Pfam" id="PF02754">
    <property type="entry name" value="CCG"/>
    <property type="match status" value="1"/>
</dbReference>
<dbReference type="PANTHER" id="PTHR43255">
    <property type="entry name" value="IRON-SULFUR-BINDING OXIDOREDUCTASE FADF-RELATED-RELATED"/>
    <property type="match status" value="1"/>
</dbReference>
<dbReference type="GO" id="GO:0016491">
    <property type="term" value="F:oxidoreductase activity"/>
    <property type="evidence" value="ECO:0007669"/>
    <property type="project" value="UniProtKB-KW"/>
</dbReference>
<dbReference type="AlphaFoldDB" id="X0VMS8"/>
<dbReference type="GO" id="GO:0046872">
    <property type="term" value="F:metal ion binding"/>
    <property type="evidence" value="ECO:0007669"/>
    <property type="project" value="UniProtKB-KW"/>
</dbReference>
<reference evidence="7" key="1">
    <citation type="journal article" date="2014" name="Front. Microbiol.">
        <title>High frequency of phylogenetically diverse reductive dehalogenase-homologous genes in deep subseafloor sedimentary metagenomes.</title>
        <authorList>
            <person name="Kawai M."/>
            <person name="Futagami T."/>
            <person name="Toyoda A."/>
            <person name="Takaki Y."/>
            <person name="Nishi S."/>
            <person name="Hori S."/>
            <person name="Arai W."/>
            <person name="Tsubouchi T."/>
            <person name="Morono Y."/>
            <person name="Uchiyama I."/>
            <person name="Ito T."/>
            <person name="Fujiyama A."/>
            <person name="Inagaki F."/>
            <person name="Takami H."/>
        </authorList>
    </citation>
    <scope>NUCLEOTIDE SEQUENCE</scope>
    <source>
        <strain evidence="7">Expedition CK06-06</strain>
    </source>
</reference>
<keyword evidence="5" id="KW-0411">Iron-sulfur</keyword>
<evidence type="ECO:0000256" key="2">
    <source>
        <dbReference type="ARBA" id="ARBA00022723"/>
    </source>
</evidence>
<dbReference type="InterPro" id="IPR051460">
    <property type="entry name" value="HdrC_iron-sulfur_subunit"/>
</dbReference>
<name>X0VMS8_9ZZZZ</name>
<organism evidence="7">
    <name type="scientific">marine sediment metagenome</name>
    <dbReference type="NCBI Taxonomy" id="412755"/>
    <lineage>
        <taxon>unclassified sequences</taxon>
        <taxon>metagenomes</taxon>
        <taxon>ecological metagenomes</taxon>
    </lineage>
</organism>
<feature type="domain" description="Cysteine-rich" evidence="6">
    <location>
        <begin position="24"/>
        <end position="111"/>
    </location>
</feature>
<dbReference type="EMBL" id="BARS01039506">
    <property type="protein sequence ID" value="GAG19694.1"/>
    <property type="molecule type" value="Genomic_DNA"/>
</dbReference>
<proteinExistence type="predicted"/>
<keyword evidence="1" id="KW-0004">4Fe-4S</keyword>
<comment type="caution">
    <text evidence="7">The sequence shown here is derived from an EMBL/GenBank/DDBJ whole genome shotgun (WGS) entry which is preliminary data.</text>
</comment>
<dbReference type="InterPro" id="IPR004017">
    <property type="entry name" value="Cys_rich_dom"/>
</dbReference>
<keyword evidence="4" id="KW-0408">Iron</keyword>
<evidence type="ECO:0000256" key="5">
    <source>
        <dbReference type="ARBA" id="ARBA00023014"/>
    </source>
</evidence>
<gene>
    <name evidence="7" type="ORF">S01H1_60318</name>
</gene>